<organism evidence="2 3">
    <name type="scientific">Streblomastix strix</name>
    <dbReference type="NCBI Taxonomy" id="222440"/>
    <lineage>
        <taxon>Eukaryota</taxon>
        <taxon>Metamonada</taxon>
        <taxon>Preaxostyla</taxon>
        <taxon>Oxymonadida</taxon>
        <taxon>Streblomastigidae</taxon>
        <taxon>Streblomastix</taxon>
    </lineage>
</organism>
<dbReference type="OrthoDB" id="5852896at2759"/>
<evidence type="ECO:0000313" key="2">
    <source>
        <dbReference type="EMBL" id="KAA6377436.1"/>
    </source>
</evidence>
<feature type="compositionally biased region" description="Basic and acidic residues" evidence="1">
    <location>
        <begin position="167"/>
        <end position="202"/>
    </location>
</feature>
<feature type="compositionally biased region" description="Acidic residues" evidence="1">
    <location>
        <begin position="203"/>
        <end position="216"/>
    </location>
</feature>
<accession>A0A5J4V3D4</accession>
<evidence type="ECO:0000256" key="1">
    <source>
        <dbReference type="SAM" id="MobiDB-lite"/>
    </source>
</evidence>
<dbReference type="AlphaFoldDB" id="A0A5J4V3D4"/>
<protein>
    <submittedName>
        <fullName evidence="2">Uncharacterized protein</fullName>
    </submittedName>
</protein>
<gene>
    <name evidence="2" type="ORF">EZS28_027038</name>
</gene>
<feature type="compositionally biased region" description="Basic and acidic residues" evidence="1">
    <location>
        <begin position="267"/>
        <end position="277"/>
    </location>
</feature>
<feature type="region of interest" description="Disordered" evidence="1">
    <location>
        <begin position="152"/>
        <end position="277"/>
    </location>
</feature>
<comment type="caution">
    <text evidence="2">The sequence shown here is derived from an EMBL/GenBank/DDBJ whole genome shotgun (WGS) entry which is preliminary data.</text>
</comment>
<reference evidence="2 3" key="1">
    <citation type="submission" date="2019-03" db="EMBL/GenBank/DDBJ databases">
        <title>Single cell metagenomics reveals metabolic interactions within the superorganism composed of flagellate Streblomastix strix and complex community of Bacteroidetes bacteria on its surface.</title>
        <authorList>
            <person name="Treitli S.C."/>
            <person name="Kolisko M."/>
            <person name="Husnik F."/>
            <person name="Keeling P."/>
            <person name="Hampl V."/>
        </authorList>
    </citation>
    <scope>NUCLEOTIDE SEQUENCE [LARGE SCALE GENOMIC DNA]</scope>
    <source>
        <strain evidence="2">ST1C</strain>
    </source>
</reference>
<dbReference type="Proteomes" id="UP000324800">
    <property type="component" value="Unassembled WGS sequence"/>
</dbReference>
<feature type="non-terminal residue" evidence="2">
    <location>
        <position position="319"/>
    </location>
</feature>
<name>A0A5J4V3D4_9EUKA</name>
<feature type="compositionally biased region" description="Acidic residues" evidence="1">
    <location>
        <begin position="227"/>
        <end position="253"/>
    </location>
</feature>
<evidence type="ECO:0000313" key="3">
    <source>
        <dbReference type="Proteomes" id="UP000324800"/>
    </source>
</evidence>
<sequence length="319" mass="37252">MTQPNKQLPADVDDVWLYPRDGYDYEKHLRDIGGGTFIELPEGPLPDPSVTITDSVLMYAPSDSYRKPIDPEVLHMLKTEDDDDFDNEGNEITKNINTDTISEVKKLKRIPNGEGDLQDDFLTVARGDNVNKPLKLYSGKDGIVTEEELKLRKKRRKKKNTDAQKISSDDLEKWRNELKGITDEELERRFKEGRNKQQNKDDQFDDDLFELEDDDVFGIIREKEKEEQDVDEEDDQEEEEEDSEFDDEDDEELINQIKQSHKKNKSRKEINKDDNSLEQRIAQVLAEEFDDDHIGELQEERRNISKGGRDLREFADILT</sequence>
<proteinExistence type="predicted"/>
<dbReference type="EMBL" id="SNRW01009824">
    <property type="protein sequence ID" value="KAA6377436.1"/>
    <property type="molecule type" value="Genomic_DNA"/>
</dbReference>